<dbReference type="GO" id="GO:0005794">
    <property type="term" value="C:Golgi apparatus"/>
    <property type="evidence" value="ECO:0007669"/>
    <property type="project" value="TreeGrafter"/>
</dbReference>
<feature type="domain" description="Galactosyltransferase C-terminal" evidence="12">
    <location>
        <begin position="191"/>
        <end position="256"/>
    </location>
</feature>
<evidence type="ECO:0000256" key="6">
    <source>
        <dbReference type="ARBA" id="ARBA00022692"/>
    </source>
</evidence>
<proteinExistence type="inferred from homology"/>
<protein>
    <recommendedName>
        <fullName evidence="11">Beta-1,4-galactosyltransferase</fullName>
        <ecNumber evidence="11">2.4.1.-</ecNumber>
    </recommendedName>
</protein>
<dbReference type="PANTHER" id="PTHR19300:SF57">
    <property type="entry name" value="BETA-1,4-N-ACETYLGALACTOSAMINYLTRANSFERASE"/>
    <property type="match status" value="1"/>
</dbReference>
<evidence type="ECO:0000259" key="12">
    <source>
        <dbReference type="Pfam" id="PF02709"/>
    </source>
</evidence>
<dbReference type="InterPro" id="IPR003859">
    <property type="entry name" value="Galactosyl_T"/>
</dbReference>
<keyword evidence="7 11" id="KW-0735">Signal-anchor</keyword>
<sequence length="309" mass="35739">MRRISANKRCLLFFWRSLSVLLVVLTIDVYFTGIIPPPLKKLYRPISGTKLPTIQQPLQNPEISQVDAKIRDQTALLESNTQLDKVAIIVPYKNRSKHLLKFLTHMLPFLRKQRRRYVIIIAEQAGNASFNRAKLFNVAVKEIRKSPAGDRLHGIDCFILHDVDKVPTSSSAVYTCGQNVRQLVNAFRSGNKTRWWYRSFLGAATAFTLRHVEQINGASNVFYGWGGEDDELAIRLRLNKIPVVRSRGNAGIFEEFDAYHPRDKNPDRRKLLTERNTTSTWKHDGIKQTRYNLLSRHDYKHFIWILALV</sequence>
<evidence type="ECO:0000256" key="10">
    <source>
        <dbReference type="ARBA" id="ARBA00023180"/>
    </source>
</evidence>
<dbReference type="UniPathway" id="UPA00378"/>
<dbReference type="Pfam" id="PF02709">
    <property type="entry name" value="Glyco_transf_7C"/>
    <property type="match status" value="1"/>
</dbReference>
<comment type="similarity">
    <text evidence="3 11">Belongs to the glycosyltransferase 7 family.</text>
</comment>
<dbReference type="Gene3D" id="3.90.550.10">
    <property type="entry name" value="Spore Coat Polysaccharide Biosynthesis Protein SpsA, Chain A"/>
    <property type="match status" value="1"/>
</dbReference>
<dbReference type="SUPFAM" id="SSF53448">
    <property type="entry name" value="Nucleotide-diphospho-sugar transferases"/>
    <property type="match status" value="1"/>
</dbReference>
<dbReference type="PRINTS" id="PR02050">
    <property type="entry name" value="B14GALTRFASE"/>
</dbReference>
<reference evidence="14" key="1">
    <citation type="submission" date="2016-01" db="EMBL/GenBank/DDBJ databases">
        <title>Reference transcriptome for the parasite Schistocephalus solidus: insights into the molecular evolution of parasitism.</title>
        <authorList>
            <person name="Hebert F.O."/>
            <person name="Grambauer S."/>
            <person name="Barber I."/>
            <person name="Landry C.R."/>
            <person name="Aubin-Horth N."/>
        </authorList>
    </citation>
    <scope>NUCLEOTIDE SEQUENCE</scope>
</reference>
<dbReference type="EMBL" id="GEEE01021221">
    <property type="protein sequence ID" value="JAP42004.1"/>
    <property type="molecule type" value="Transcribed_RNA"/>
</dbReference>
<evidence type="ECO:0000256" key="3">
    <source>
        <dbReference type="ARBA" id="ARBA00005735"/>
    </source>
</evidence>
<keyword evidence="4 11" id="KW-0328">Glycosyltransferase</keyword>
<dbReference type="AlphaFoldDB" id="A0A0X3NQA2"/>
<evidence type="ECO:0000256" key="11">
    <source>
        <dbReference type="RuleBase" id="RU368121"/>
    </source>
</evidence>
<organism evidence="14">
    <name type="scientific">Schistocephalus solidus</name>
    <name type="common">Tapeworm</name>
    <dbReference type="NCBI Taxonomy" id="70667"/>
    <lineage>
        <taxon>Eukaryota</taxon>
        <taxon>Metazoa</taxon>
        <taxon>Spiralia</taxon>
        <taxon>Lophotrochozoa</taxon>
        <taxon>Platyhelminthes</taxon>
        <taxon>Cestoda</taxon>
        <taxon>Eucestoda</taxon>
        <taxon>Diphyllobothriidea</taxon>
        <taxon>Diphyllobothriidae</taxon>
        <taxon>Schistocephalus</taxon>
    </lineage>
</organism>
<keyword evidence="5 11" id="KW-0808">Transferase</keyword>
<evidence type="ECO:0000256" key="8">
    <source>
        <dbReference type="ARBA" id="ARBA00022989"/>
    </source>
</evidence>
<dbReference type="EC" id="2.4.1.-" evidence="11"/>
<evidence type="ECO:0000259" key="13">
    <source>
        <dbReference type="Pfam" id="PF13733"/>
    </source>
</evidence>
<dbReference type="InterPro" id="IPR029044">
    <property type="entry name" value="Nucleotide-diphossugar_trans"/>
</dbReference>
<feature type="domain" description="Galactosyltransferase N-terminal" evidence="13">
    <location>
        <begin position="82"/>
        <end position="176"/>
    </location>
</feature>
<dbReference type="GO" id="GO:0008378">
    <property type="term" value="F:galactosyltransferase activity"/>
    <property type="evidence" value="ECO:0007669"/>
    <property type="project" value="TreeGrafter"/>
</dbReference>
<evidence type="ECO:0000313" key="14">
    <source>
        <dbReference type="EMBL" id="JAP42004.1"/>
    </source>
</evidence>
<dbReference type="GO" id="GO:0016020">
    <property type="term" value="C:membrane"/>
    <property type="evidence" value="ECO:0007669"/>
    <property type="project" value="UniProtKB-SubCell"/>
</dbReference>
<keyword evidence="10 11" id="KW-0325">Glycoprotein</keyword>
<evidence type="ECO:0000256" key="4">
    <source>
        <dbReference type="ARBA" id="ARBA00022676"/>
    </source>
</evidence>
<dbReference type="PANTHER" id="PTHR19300">
    <property type="entry name" value="BETA-1,4-GALACTOSYLTRANSFERASE"/>
    <property type="match status" value="1"/>
</dbReference>
<evidence type="ECO:0000256" key="7">
    <source>
        <dbReference type="ARBA" id="ARBA00022968"/>
    </source>
</evidence>
<name>A0A0X3NQA2_SCHSO</name>
<keyword evidence="6" id="KW-0812">Transmembrane</keyword>
<evidence type="ECO:0000256" key="2">
    <source>
        <dbReference type="ARBA" id="ARBA00004922"/>
    </source>
</evidence>
<comment type="subcellular location">
    <subcellularLocation>
        <location evidence="1">Membrane</location>
        <topology evidence="1">Single-pass type II membrane protein</topology>
    </subcellularLocation>
</comment>
<comment type="pathway">
    <text evidence="2 11">Protein modification; protein glycosylation.</text>
</comment>
<keyword evidence="8" id="KW-1133">Transmembrane helix</keyword>
<dbReference type="InterPro" id="IPR027791">
    <property type="entry name" value="Galactosyl_T_C"/>
</dbReference>
<comment type="function">
    <text evidence="11">Catalyses the transfer of galactose onto proteins or lipids.</text>
</comment>
<evidence type="ECO:0000256" key="9">
    <source>
        <dbReference type="ARBA" id="ARBA00023136"/>
    </source>
</evidence>
<keyword evidence="9" id="KW-0472">Membrane</keyword>
<evidence type="ECO:0000256" key="1">
    <source>
        <dbReference type="ARBA" id="ARBA00004606"/>
    </source>
</evidence>
<accession>A0A0X3NQA2</accession>
<dbReference type="GO" id="GO:0005975">
    <property type="term" value="P:carbohydrate metabolic process"/>
    <property type="evidence" value="ECO:0007669"/>
    <property type="project" value="InterPro"/>
</dbReference>
<dbReference type="Pfam" id="PF13733">
    <property type="entry name" value="Glyco_transf_7N"/>
    <property type="match status" value="1"/>
</dbReference>
<evidence type="ECO:0000256" key="5">
    <source>
        <dbReference type="ARBA" id="ARBA00022679"/>
    </source>
</evidence>
<dbReference type="InterPro" id="IPR027995">
    <property type="entry name" value="Galactosyl_T_N"/>
</dbReference>
<gene>
    <name evidence="14" type="primary">B4GT4</name>
    <name evidence="14" type="ORF">TR137763</name>
</gene>